<proteinExistence type="predicted"/>
<reference evidence="2" key="1">
    <citation type="journal article" date="2022" name="Plant J.">
        <title>Strategies of tolerance reflected in two North American maple genomes.</title>
        <authorList>
            <person name="McEvoy S.L."/>
            <person name="Sezen U.U."/>
            <person name="Trouern-Trend A."/>
            <person name="McMahon S.M."/>
            <person name="Schaberg P.G."/>
            <person name="Yang J."/>
            <person name="Wegrzyn J.L."/>
            <person name="Swenson N.G."/>
        </authorList>
    </citation>
    <scope>NUCLEOTIDE SEQUENCE</scope>
    <source>
        <strain evidence="2">NS2018</strain>
    </source>
</reference>
<accession>A0AA39SP37</accession>
<name>A0AA39SP37_ACESA</name>
<comment type="caution">
    <text evidence="2">The sequence shown here is derived from an EMBL/GenBank/DDBJ whole genome shotgun (WGS) entry which is preliminary data.</text>
</comment>
<evidence type="ECO:0000313" key="3">
    <source>
        <dbReference type="Proteomes" id="UP001168877"/>
    </source>
</evidence>
<keyword evidence="3" id="KW-1185">Reference proteome</keyword>
<dbReference type="EMBL" id="JAUESC010000108">
    <property type="protein sequence ID" value="KAK0594155.1"/>
    <property type="molecule type" value="Genomic_DNA"/>
</dbReference>
<dbReference type="Proteomes" id="UP001168877">
    <property type="component" value="Unassembled WGS sequence"/>
</dbReference>
<feature type="region of interest" description="Disordered" evidence="1">
    <location>
        <begin position="163"/>
        <end position="187"/>
    </location>
</feature>
<evidence type="ECO:0000313" key="2">
    <source>
        <dbReference type="EMBL" id="KAK0594155.1"/>
    </source>
</evidence>
<gene>
    <name evidence="2" type="ORF">LWI29_020140</name>
</gene>
<evidence type="ECO:0000256" key="1">
    <source>
        <dbReference type="SAM" id="MobiDB-lite"/>
    </source>
</evidence>
<protein>
    <submittedName>
        <fullName evidence="2">Uncharacterized protein</fullName>
    </submittedName>
</protein>
<feature type="compositionally biased region" description="Polar residues" evidence="1">
    <location>
        <begin position="177"/>
        <end position="187"/>
    </location>
</feature>
<reference evidence="2" key="2">
    <citation type="submission" date="2023-06" db="EMBL/GenBank/DDBJ databases">
        <authorList>
            <person name="Swenson N.G."/>
            <person name="Wegrzyn J.L."/>
            <person name="Mcevoy S.L."/>
        </authorList>
    </citation>
    <scope>NUCLEOTIDE SEQUENCE</scope>
    <source>
        <strain evidence="2">NS2018</strain>
        <tissue evidence="2">Leaf</tissue>
    </source>
</reference>
<sequence length="187" mass="21380">MEDPDKEEWLKAMNLEIESMYSADVPSFKARSFLLPHFTPLLRLHCFSQSKKEKLEPSFYLPCFFEYLLQPSSCAFHCQTVHRLDYSCLSASPTLLRIFTNLGFSGEFPWIPLRYLFNRMMQAMELGDKSTADKIESLIRNFRSDSPVPISVYVPSFEDDFIPNISPPSSNSDSPTMPRSSNPGGSK</sequence>
<feature type="compositionally biased region" description="Low complexity" evidence="1">
    <location>
        <begin position="163"/>
        <end position="175"/>
    </location>
</feature>
<organism evidence="2 3">
    <name type="scientific">Acer saccharum</name>
    <name type="common">Sugar maple</name>
    <dbReference type="NCBI Taxonomy" id="4024"/>
    <lineage>
        <taxon>Eukaryota</taxon>
        <taxon>Viridiplantae</taxon>
        <taxon>Streptophyta</taxon>
        <taxon>Embryophyta</taxon>
        <taxon>Tracheophyta</taxon>
        <taxon>Spermatophyta</taxon>
        <taxon>Magnoliopsida</taxon>
        <taxon>eudicotyledons</taxon>
        <taxon>Gunneridae</taxon>
        <taxon>Pentapetalae</taxon>
        <taxon>rosids</taxon>
        <taxon>malvids</taxon>
        <taxon>Sapindales</taxon>
        <taxon>Sapindaceae</taxon>
        <taxon>Hippocastanoideae</taxon>
        <taxon>Acereae</taxon>
        <taxon>Acer</taxon>
    </lineage>
</organism>
<dbReference type="AlphaFoldDB" id="A0AA39SP37"/>